<dbReference type="RefSeq" id="WP_165110430.1">
    <property type="nucleotide sequence ID" value="NZ_JAALAA010000005.1"/>
</dbReference>
<evidence type="ECO:0000313" key="1">
    <source>
        <dbReference type="EMBL" id="NGN92685.1"/>
    </source>
</evidence>
<organism evidence="1 2">
    <name type="scientific">Nocardioides turkmenicus</name>
    <dbReference type="NCBI Taxonomy" id="2711220"/>
    <lineage>
        <taxon>Bacteria</taxon>
        <taxon>Bacillati</taxon>
        <taxon>Actinomycetota</taxon>
        <taxon>Actinomycetes</taxon>
        <taxon>Propionibacteriales</taxon>
        <taxon>Nocardioidaceae</taxon>
        <taxon>Nocardioides</taxon>
    </lineage>
</organism>
<gene>
    <name evidence="1" type="ORF">G5C66_08040</name>
</gene>
<dbReference type="EMBL" id="JAALAA010000005">
    <property type="protein sequence ID" value="NGN92685.1"/>
    <property type="molecule type" value="Genomic_DNA"/>
</dbReference>
<dbReference type="AlphaFoldDB" id="A0A6M1QSA5"/>
<evidence type="ECO:0000313" key="2">
    <source>
        <dbReference type="Proteomes" id="UP000483261"/>
    </source>
</evidence>
<dbReference type="Proteomes" id="UP000483261">
    <property type="component" value="Unassembled WGS sequence"/>
</dbReference>
<name>A0A6M1QSA5_9ACTN</name>
<reference evidence="1 2" key="1">
    <citation type="submission" date="2020-02" db="EMBL/GenBank/DDBJ databases">
        <title>Whole-genome analyses of novel actinobacteria.</title>
        <authorList>
            <person name="Sahin N."/>
        </authorList>
    </citation>
    <scope>NUCLEOTIDE SEQUENCE [LARGE SCALE GENOMIC DNA]</scope>
    <source>
        <strain evidence="1 2">KC13</strain>
    </source>
</reference>
<comment type="caution">
    <text evidence="1">The sequence shown here is derived from an EMBL/GenBank/DDBJ whole genome shotgun (WGS) entry which is preliminary data.</text>
</comment>
<accession>A0A6M1QSA5</accession>
<proteinExistence type="predicted"/>
<protein>
    <submittedName>
        <fullName evidence="1">Uncharacterized protein</fullName>
    </submittedName>
</protein>
<sequence length="51" mass="5327">MRNHKFSIATFAVTLLVVFGFNQLLSAEPPTCQASAGTSSVSVVLTEGVLS</sequence>
<keyword evidence="2" id="KW-1185">Reference proteome</keyword>